<dbReference type="Gene3D" id="1.25.40.10">
    <property type="entry name" value="Tetratricopeptide repeat domain"/>
    <property type="match status" value="5"/>
</dbReference>
<dbReference type="SUPFAM" id="SSF48452">
    <property type="entry name" value="TPR-like"/>
    <property type="match status" value="1"/>
</dbReference>
<reference evidence="6" key="2">
    <citation type="submission" date="2025-08" db="UniProtKB">
        <authorList>
            <consortium name="RefSeq"/>
        </authorList>
    </citation>
    <scope>IDENTIFICATION</scope>
    <source>
        <tissue evidence="6">Leaves</tissue>
    </source>
</reference>
<sequence length="793" mass="88631">MNLMATTWKMIVGNSPLCSFACNKKEPLEPQRIKKFGIEHLRFRNDFKLLDKIAQRINVSVSGSGMTRPVNGSEMGVIEDTDFELIGGIIYDACKEQGVNAMPGLLCWEWNLTDKKNIVDQLSYCSREGNLGVGKIFHALVIKTGFCGDKIVDTALVNMYAKCGEIGSAVKVFDGMLSIDVASYNCLISGFLSNEMFDEALGFFAQMGVWEIRPNHYTFSIMISGCGSVFAINEGIQLHAHVVKLQHVVNGVVANSLLTMYCKFGMMENAQSLFQSLPKKNVVSWTAIISGLYQQRALEKALLQFYLMRQHGFEPNEYTLTMALSSCGGIKQFDNGYALHAQLVKKGMASGAFVGTAIVDMYTELGQMDNAEKQLQEMGTIASAVSWNALIAGFVHNNNIEAALKAFHKMVLNYVPIDEYTFSNALKACSSFPSLSTSRQIHCWVIKASSERNLHVASSLIEAYGKCGSLDDAEKVFDQISMPDIVSWNCLVKAYSQHGYFEKAVSLFKKMVVEGVKPSGSTFLAVLSACSHCGLVQEGKEFFKSMLMNYSVIPEETHYCCMVDLFSRSGHLEDALDFIKRLPIKPTASIWRPLLAGCRCHCDLQLGEYVANRILELEPDDASVHVTLSNMYFDVGRLGDLVKQRELMKLKEVKKEPGYSWIEVKNKTYKFFSGDTTHPQTPEVYDLLEKLINDIRVVNHASTLSEISTPHTELGLCNEGKLLYHSEKLAVCFGLLNLPAGTPIRIFKNIRVCSDCHTTMKHISKITKHEILLRDNYRFHHFKQGCCSCGDFW</sequence>
<dbReference type="Pfam" id="PF01535">
    <property type="entry name" value="PPR"/>
    <property type="match status" value="3"/>
</dbReference>
<evidence type="ECO:0000256" key="1">
    <source>
        <dbReference type="ARBA" id="ARBA00006643"/>
    </source>
</evidence>
<dbReference type="Pfam" id="PF20430">
    <property type="entry name" value="Eplus_motif"/>
    <property type="match status" value="1"/>
</dbReference>
<dbReference type="RefSeq" id="XP_071934387.1">
    <property type="nucleotide sequence ID" value="XM_072078286.1"/>
</dbReference>
<dbReference type="Pfam" id="PF14432">
    <property type="entry name" value="DYW_deaminase"/>
    <property type="match status" value="1"/>
</dbReference>
<dbReference type="InterPro" id="IPR032867">
    <property type="entry name" value="DYW_dom"/>
</dbReference>
<keyword evidence="5" id="KW-1185">Reference proteome</keyword>
<name>A0ABM4WRH2_COFAR</name>
<organism evidence="5 6">
    <name type="scientific">Coffea arabica</name>
    <name type="common">Arabian coffee</name>
    <dbReference type="NCBI Taxonomy" id="13443"/>
    <lineage>
        <taxon>Eukaryota</taxon>
        <taxon>Viridiplantae</taxon>
        <taxon>Streptophyta</taxon>
        <taxon>Embryophyta</taxon>
        <taxon>Tracheophyta</taxon>
        <taxon>Spermatophyta</taxon>
        <taxon>Magnoliopsida</taxon>
        <taxon>eudicotyledons</taxon>
        <taxon>Gunneridae</taxon>
        <taxon>Pentapetalae</taxon>
        <taxon>asterids</taxon>
        <taxon>lamiids</taxon>
        <taxon>Gentianales</taxon>
        <taxon>Rubiaceae</taxon>
        <taxon>Ixoroideae</taxon>
        <taxon>Gardenieae complex</taxon>
        <taxon>Bertiereae - Coffeeae clade</taxon>
        <taxon>Coffeeae</taxon>
        <taxon>Coffea</taxon>
    </lineage>
</organism>
<gene>
    <name evidence="6" type="primary">LOC113742732</name>
</gene>
<dbReference type="InterPro" id="IPR046960">
    <property type="entry name" value="PPR_At4g14850-like_plant"/>
</dbReference>
<protein>
    <submittedName>
        <fullName evidence="6">Pentatricopeptide repeat-containing protein At5g52630</fullName>
    </submittedName>
</protein>
<reference evidence="5" key="1">
    <citation type="journal article" date="2025" name="Foods">
        <title>Unveiling the Microbial Signatures of Arabica Coffee Cherries: Insights into Ripeness Specific Diversity, Functional Traits, and Implications for Quality and Safety.</title>
        <authorList>
            <consortium name="RefSeq"/>
            <person name="Tenea G.N."/>
            <person name="Cifuentes V."/>
            <person name="Reyes P."/>
            <person name="Cevallos-Vallejos M."/>
        </authorList>
    </citation>
    <scope>NUCLEOTIDE SEQUENCE [LARGE SCALE GENOMIC DNA]</scope>
</reference>
<keyword evidence="2" id="KW-0677">Repeat</keyword>
<feature type="repeat" description="PPR" evidence="3">
    <location>
        <begin position="484"/>
        <end position="518"/>
    </location>
</feature>
<dbReference type="InterPro" id="IPR046848">
    <property type="entry name" value="E_motif"/>
</dbReference>
<dbReference type="InterPro" id="IPR002885">
    <property type="entry name" value="PPR_rpt"/>
</dbReference>
<feature type="repeat" description="PPR" evidence="3">
    <location>
        <begin position="383"/>
        <end position="417"/>
    </location>
</feature>
<dbReference type="PANTHER" id="PTHR47926:SF342">
    <property type="entry name" value="TETRATRICOPEPTIDE-LIKE HELICAL DOMAIN-CONTAINING PROTEIN-RELATED"/>
    <property type="match status" value="1"/>
</dbReference>
<evidence type="ECO:0000256" key="3">
    <source>
        <dbReference type="PROSITE-ProRule" id="PRU00708"/>
    </source>
</evidence>
<accession>A0ABM4WRH2</accession>
<dbReference type="Proteomes" id="UP001652660">
    <property type="component" value="Chromosome 1c"/>
</dbReference>
<evidence type="ECO:0000259" key="4">
    <source>
        <dbReference type="Pfam" id="PF14432"/>
    </source>
</evidence>
<evidence type="ECO:0000256" key="2">
    <source>
        <dbReference type="ARBA" id="ARBA00022737"/>
    </source>
</evidence>
<dbReference type="PANTHER" id="PTHR47926">
    <property type="entry name" value="PENTATRICOPEPTIDE REPEAT-CONTAINING PROTEIN"/>
    <property type="match status" value="1"/>
</dbReference>
<feature type="repeat" description="PPR" evidence="3">
    <location>
        <begin position="180"/>
        <end position="214"/>
    </location>
</feature>
<feature type="domain" description="DYW" evidence="4">
    <location>
        <begin position="722"/>
        <end position="793"/>
    </location>
</feature>
<dbReference type="InterPro" id="IPR046849">
    <property type="entry name" value="E2_motif"/>
</dbReference>
<feature type="repeat" description="PPR" evidence="3">
    <location>
        <begin position="281"/>
        <end position="315"/>
    </location>
</feature>
<comment type="similarity">
    <text evidence="1">Belongs to the PPR family. PCMP-H subfamily.</text>
</comment>
<evidence type="ECO:0000313" key="5">
    <source>
        <dbReference type="Proteomes" id="UP001652660"/>
    </source>
</evidence>
<dbReference type="NCBIfam" id="TIGR00756">
    <property type="entry name" value="PPR"/>
    <property type="match status" value="3"/>
</dbReference>
<dbReference type="Pfam" id="PF13041">
    <property type="entry name" value="PPR_2"/>
    <property type="match status" value="4"/>
</dbReference>
<dbReference type="Pfam" id="PF20431">
    <property type="entry name" value="E_motif"/>
    <property type="match status" value="1"/>
</dbReference>
<dbReference type="PROSITE" id="PS51375">
    <property type="entry name" value="PPR"/>
    <property type="match status" value="4"/>
</dbReference>
<proteinExistence type="inferred from homology"/>
<dbReference type="GeneID" id="113742732"/>
<evidence type="ECO:0000313" key="6">
    <source>
        <dbReference type="RefSeq" id="XP_071934387.1"/>
    </source>
</evidence>
<dbReference type="InterPro" id="IPR011990">
    <property type="entry name" value="TPR-like_helical_dom_sf"/>
</dbReference>